<evidence type="ECO:0000313" key="2">
    <source>
        <dbReference type="EMBL" id="GGZ32407.1"/>
    </source>
</evidence>
<dbReference type="Pfam" id="PF03235">
    <property type="entry name" value="GmrSD_N"/>
    <property type="match status" value="1"/>
</dbReference>
<organism evidence="2 3">
    <name type="scientific">Echinicola pacifica</name>
    <dbReference type="NCBI Taxonomy" id="346377"/>
    <lineage>
        <taxon>Bacteria</taxon>
        <taxon>Pseudomonadati</taxon>
        <taxon>Bacteroidota</taxon>
        <taxon>Cytophagia</taxon>
        <taxon>Cytophagales</taxon>
        <taxon>Cyclobacteriaceae</taxon>
        <taxon>Echinicola</taxon>
    </lineage>
</organism>
<dbReference type="InterPro" id="IPR004919">
    <property type="entry name" value="GmrSD_N"/>
</dbReference>
<accession>A0A918Q3Y0</accession>
<dbReference type="AlphaFoldDB" id="A0A918Q3Y0"/>
<dbReference type="EMBL" id="BMWX01000004">
    <property type="protein sequence ID" value="GGZ32407.1"/>
    <property type="molecule type" value="Genomic_DNA"/>
</dbReference>
<evidence type="ECO:0000259" key="1">
    <source>
        <dbReference type="Pfam" id="PF03235"/>
    </source>
</evidence>
<dbReference type="RefSeq" id="WP_018474965.1">
    <property type="nucleotide sequence ID" value="NZ_BMWX01000004.1"/>
</dbReference>
<reference evidence="2" key="1">
    <citation type="journal article" date="2014" name="Int. J. Syst. Evol. Microbiol.">
        <title>Complete genome sequence of Corynebacterium casei LMG S-19264T (=DSM 44701T), isolated from a smear-ripened cheese.</title>
        <authorList>
            <consortium name="US DOE Joint Genome Institute (JGI-PGF)"/>
            <person name="Walter F."/>
            <person name="Albersmeier A."/>
            <person name="Kalinowski J."/>
            <person name="Ruckert C."/>
        </authorList>
    </citation>
    <scope>NUCLEOTIDE SEQUENCE</scope>
    <source>
        <strain evidence="2">KCTC 12368</strain>
    </source>
</reference>
<sequence>MAETLTIAKVIERIGSGDIRIPAFQRNFVWEPDQVAFLLDSIYKEFPIGTIILWKTDKKLTTEKNLGYFELPEPRKDYPVNYVLDGQQRLTSLFSVFQTTLTPNSNEWVDIYFDLKSNESIQESAFLALDDNEVDTERHFPVSTFFDSVEYRKATSSLTPENQIKIDQVQRRFLTYIIPDIVFETEDLNNVAIVFERINRAGTELNVFELLSAWSWSESFDLVEKFDELQEEIAEHGYEDLTKDRDLQLRVTAGIIKGNTSPKTVLDLSGDEIRANFIKIRNGIIGAIDFLKRELNIKHYKMLPFPGIIVPLSVFFATTRADGLNYTSLQKDKISIWFWRSLFTRRFSAGVNDRQAFDIKELLSLRNDENYAFKFPETDIKFDFDKSSFSSNNANSKTLISMLNTISPKSLLSGAKIDLDKVLKNGSKHEYHHIFPKKHLERLGRERKEINCLANFCFLTRSDNNTISDKSPNDYGKLISDTSRSEYLKSALIPEEFDELDYDEFLEKRVANLKELAEKLMNK</sequence>
<evidence type="ECO:0000313" key="3">
    <source>
        <dbReference type="Proteomes" id="UP000619457"/>
    </source>
</evidence>
<reference evidence="2" key="2">
    <citation type="submission" date="2020-09" db="EMBL/GenBank/DDBJ databases">
        <authorList>
            <person name="Sun Q."/>
            <person name="Kim S."/>
        </authorList>
    </citation>
    <scope>NUCLEOTIDE SEQUENCE</scope>
    <source>
        <strain evidence="2">KCTC 12368</strain>
    </source>
</reference>
<feature type="domain" description="GmrSD restriction endonucleases N-terminal" evidence="1">
    <location>
        <begin position="8"/>
        <end position="214"/>
    </location>
</feature>
<keyword evidence="3" id="KW-1185">Reference proteome</keyword>
<protein>
    <recommendedName>
        <fullName evidence="1">GmrSD restriction endonucleases N-terminal domain-containing protein</fullName>
    </recommendedName>
</protein>
<comment type="caution">
    <text evidence="2">The sequence shown here is derived from an EMBL/GenBank/DDBJ whole genome shotgun (WGS) entry which is preliminary data.</text>
</comment>
<proteinExistence type="predicted"/>
<gene>
    <name evidence="2" type="ORF">GCM10007049_27350</name>
</gene>
<name>A0A918Q3Y0_9BACT</name>
<dbReference type="Proteomes" id="UP000619457">
    <property type="component" value="Unassembled WGS sequence"/>
</dbReference>
<dbReference type="PANTHER" id="PTHR37292:SF2">
    <property type="entry name" value="DUF262 DOMAIN-CONTAINING PROTEIN"/>
    <property type="match status" value="1"/>
</dbReference>
<dbReference type="PANTHER" id="PTHR37292">
    <property type="entry name" value="VNG6097C"/>
    <property type="match status" value="1"/>
</dbReference>